<feature type="compositionally biased region" description="Polar residues" evidence="1">
    <location>
        <begin position="104"/>
        <end position="119"/>
    </location>
</feature>
<accession>A0A0C3CMU9</accession>
<dbReference type="HOGENOM" id="CLU_034123_0_0_1"/>
<organism evidence="2 3">
    <name type="scientific">Piloderma croceum (strain F 1598)</name>
    <dbReference type="NCBI Taxonomy" id="765440"/>
    <lineage>
        <taxon>Eukaryota</taxon>
        <taxon>Fungi</taxon>
        <taxon>Dikarya</taxon>
        <taxon>Basidiomycota</taxon>
        <taxon>Agaricomycotina</taxon>
        <taxon>Agaricomycetes</taxon>
        <taxon>Agaricomycetidae</taxon>
        <taxon>Atheliales</taxon>
        <taxon>Atheliaceae</taxon>
        <taxon>Piloderma</taxon>
    </lineage>
</organism>
<dbReference type="STRING" id="765440.A0A0C3CMU9"/>
<proteinExistence type="predicted"/>
<dbReference type="EMBL" id="KN832972">
    <property type="protein sequence ID" value="KIM90997.1"/>
    <property type="molecule type" value="Genomic_DNA"/>
</dbReference>
<feature type="region of interest" description="Disordered" evidence="1">
    <location>
        <begin position="557"/>
        <end position="602"/>
    </location>
</feature>
<feature type="compositionally biased region" description="Low complexity" evidence="1">
    <location>
        <begin position="8"/>
        <end position="22"/>
    </location>
</feature>
<feature type="compositionally biased region" description="Polar residues" evidence="1">
    <location>
        <begin position="557"/>
        <end position="573"/>
    </location>
</feature>
<evidence type="ECO:0000256" key="1">
    <source>
        <dbReference type="SAM" id="MobiDB-lite"/>
    </source>
</evidence>
<dbReference type="OrthoDB" id="3267789at2759"/>
<evidence type="ECO:0000313" key="2">
    <source>
        <dbReference type="EMBL" id="KIM90997.1"/>
    </source>
</evidence>
<feature type="region of interest" description="Disordered" evidence="1">
    <location>
        <begin position="371"/>
        <end position="394"/>
    </location>
</feature>
<feature type="region of interest" description="Disordered" evidence="1">
    <location>
        <begin position="1"/>
        <end position="222"/>
    </location>
</feature>
<name>A0A0C3CMU9_PILCF</name>
<feature type="compositionally biased region" description="Low complexity" evidence="1">
    <location>
        <begin position="137"/>
        <end position="157"/>
    </location>
</feature>
<keyword evidence="3" id="KW-1185">Reference proteome</keyword>
<dbReference type="InParanoid" id="A0A0C3CMU9"/>
<reference evidence="2 3" key="1">
    <citation type="submission" date="2014-04" db="EMBL/GenBank/DDBJ databases">
        <authorList>
            <consortium name="DOE Joint Genome Institute"/>
            <person name="Kuo A."/>
            <person name="Tarkka M."/>
            <person name="Buscot F."/>
            <person name="Kohler A."/>
            <person name="Nagy L.G."/>
            <person name="Floudas D."/>
            <person name="Copeland A."/>
            <person name="Barry K.W."/>
            <person name="Cichocki N."/>
            <person name="Veneault-Fourrey C."/>
            <person name="LaButti K."/>
            <person name="Lindquist E.A."/>
            <person name="Lipzen A."/>
            <person name="Lundell T."/>
            <person name="Morin E."/>
            <person name="Murat C."/>
            <person name="Sun H."/>
            <person name="Tunlid A."/>
            <person name="Henrissat B."/>
            <person name="Grigoriev I.V."/>
            <person name="Hibbett D.S."/>
            <person name="Martin F."/>
            <person name="Nordberg H.P."/>
            <person name="Cantor M.N."/>
            <person name="Hua S.X."/>
        </authorList>
    </citation>
    <scope>NUCLEOTIDE SEQUENCE [LARGE SCALE GENOMIC DNA]</scope>
    <source>
        <strain evidence="2 3">F 1598</strain>
    </source>
</reference>
<dbReference type="AlphaFoldDB" id="A0A0C3CMU9"/>
<dbReference type="Proteomes" id="UP000054166">
    <property type="component" value="Unassembled WGS sequence"/>
</dbReference>
<feature type="region of interest" description="Disordered" evidence="1">
    <location>
        <begin position="483"/>
        <end position="508"/>
    </location>
</feature>
<protein>
    <submittedName>
        <fullName evidence="2">Uncharacterized protein</fullName>
    </submittedName>
</protein>
<sequence length="635" mass="66947">MATPSAKPGVNGVSSPGGSTPSHTRDWGALRSGEPGSAFRGLTKGRGGDRGGRRSGRGGRGSRAGGSLPSGRGGGDQANATKPEPNPVKVDVPTEPKATPAAGASTSPVEKGTTPTATNEKAPKPRGSSRKSSRNVPTLILPPSSPTLETTPAATPARQGNRRRRSQQRRKSPTTTTPSPKLSVDPSPNPNLLRPQRARTGPPSPVISTKDVPPHLSAGPHITTFDMKHNIDALVERVRAVAMDNNRPTTPGSHIDWAGDDDDSLPDLDDWGVTTSTSVAEDRIEISPILVDGLKPLPEPTVRVDNDREEREVNTAPVVDVVPQIADKAPPHDEKWKSKRFPRALQVDSKAEVSSKPIKFTDTAAQVASASERTNLHVPADVSPTSSSEPPLKASLHPSLPAKPVAAVQNLVVQAKLRPGAMPMRVSVPVKQPVIVDKPPESTQLPVAAVEKTAPPVEQPSKTLEKPLTSVVVTDTLPQLIVAPPTAEPSPEVNSSTEDSSEKAGMAASIHAPLSLPESASSLNLVQPIPTAPRAFNPTHQRAHTVGRVQQFNQLQTPPGFQQRFSRSGTSTPRGGYGTHVTHSRTHSSPPTGSGLNPRVHTQRPVITVDAISRLARTIGGIPPPRAQEVSITKE</sequence>
<reference evidence="3" key="2">
    <citation type="submission" date="2015-01" db="EMBL/GenBank/DDBJ databases">
        <title>Evolutionary Origins and Diversification of the Mycorrhizal Mutualists.</title>
        <authorList>
            <consortium name="DOE Joint Genome Institute"/>
            <consortium name="Mycorrhizal Genomics Consortium"/>
            <person name="Kohler A."/>
            <person name="Kuo A."/>
            <person name="Nagy L.G."/>
            <person name="Floudas D."/>
            <person name="Copeland A."/>
            <person name="Barry K.W."/>
            <person name="Cichocki N."/>
            <person name="Veneault-Fourrey C."/>
            <person name="LaButti K."/>
            <person name="Lindquist E.A."/>
            <person name="Lipzen A."/>
            <person name="Lundell T."/>
            <person name="Morin E."/>
            <person name="Murat C."/>
            <person name="Riley R."/>
            <person name="Ohm R."/>
            <person name="Sun H."/>
            <person name="Tunlid A."/>
            <person name="Henrissat B."/>
            <person name="Grigoriev I.V."/>
            <person name="Hibbett D.S."/>
            <person name="Martin F."/>
        </authorList>
    </citation>
    <scope>NUCLEOTIDE SEQUENCE [LARGE SCALE GENOMIC DNA]</scope>
    <source>
        <strain evidence="3">F 1598</strain>
    </source>
</reference>
<evidence type="ECO:0000313" key="3">
    <source>
        <dbReference type="Proteomes" id="UP000054166"/>
    </source>
</evidence>
<gene>
    <name evidence="2" type="ORF">PILCRDRAFT_811509</name>
</gene>
<feature type="compositionally biased region" description="Basic residues" evidence="1">
    <location>
        <begin position="160"/>
        <end position="172"/>
    </location>
</feature>